<evidence type="ECO:0008006" key="4">
    <source>
        <dbReference type="Google" id="ProtNLM"/>
    </source>
</evidence>
<dbReference type="AlphaFoldDB" id="A0A4R9GLA2"/>
<proteinExistence type="predicted"/>
<keyword evidence="1" id="KW-0472">Membrane</keyword>
<accession>A0A4R9GLA2</accession>
<feature type="transmembrane region" description="Helical" evidence="1">
    <location>
        <begin position="237"/>
        <end position="258"/>
    </location>
</feature>
<dbReference type="Proteomes" id="UP000297855">
    <property type="component" value="Unassembled WGS sequence"/>
</dbReference>
<dbReference type="OrthoDB" id="314613at2"/>
<comment type="caution">
    <text evidence="2">The sequence shown here is derived from an EMBL/GenBank/DDBJ whole genome shotgun (WGS) entry which is preliminary data.</text>
</comment>
<organism evidence="2 3">
    <name type="scientific">Leptospira fluminis</name>
    <dbReference type="NCBI Taxonomy" id="2484979"/>
    <lineage>
        <taxon>Bacteria</taxon>
        <taxon>Pseudomonadati</taxon>
        <taxon>Spirochaetota</taxon>
        <taxon>Spirochaetia</taxon>
        <taxon>Leptospirales</taxon>
        <taxon>Leptospiraceae</taxon>
        <taxon>Leptospira</taxon>
    </lineage>
</organism>
<feature type="transmembrane region" description="Helical" evidence="1">
    <location>
        <begin position="81"/>
        <end position="99"/>
    </location>
</feature>
<name>A0A4R9GLA2_9LEPT</name>
<gene>
    <name evidence="2" type="ORF">EHO61_14445</name>
</gene>
<feature type="transmembrane region" description="Helical" evidence="1">
    <location>
        <begin position="371"/>
        <end position="391"/>
    </location>
</feature>
<feature type="transmembrane region" description="Helical" evidence="1">
    <location>
        <begin position="157"/>
        <end position="179"/>
    </location>
</feature>
<protein>
    <recommendedName>
        <fullName evidence="4">Glycosyltransferase RgtA/B/C/D-like domain-containing protein</fullName>
    </recommendedName>
</protein>
<evidence type="ECO:0000256" key="1">
    <source>
        <dbReference type="SAM" id="Phobius"/>
    </source>
</evidence>
<keyword evidence="1" id="KW-0812">Transmembrane</keyword>
<feature type="transmembrane region" description="Helical" evidence="1">
    <location>
        <begin position="106"/>
        <end position="127"/>
    </location>
</feature>
<reference evidence="2" key="1">
    <citation type="journal article" date="2019" name="PLoS Negl. Trop. Dis.">
        <title>Revisiting the worldwide diversity of Leptospira species in the environment.</title>
        <authorList>
            <person name="Vincent A.T."/>
            <person name="Schiettekatte O."/>
            <person name="Bourhy P."/>
            <person name="Veyrier F.J."/>
            <person name="Picardeau M."/>
        </authorList>
    </citation>
    <scope>NUCLEOTIDE SEQUENCE [LARGE SCALE GENOMIC DNA]</scope>
    <source>
        <strain evidence="2">SCS5</strain>
    </source>
</reference>
<evidence type="ECO:0000313" key="2">
    <source>
        <dbReference type="EMBL" id="TGK15558.1"/>
    </source>
</evidence>
<feature type="transmembrane region" description="Helical" evidence="1">
    <location>
        <begin position="205"/>
        <end position="225"/>
    </location>
</feature>
<dbReference type="RefSeq" id="WP_135814284.1">
    <property type="nucleotide sequence ID" value="NZ_RQEV01000015.1"/>
</dbReference>
<keyword evidence="1" id="KW-1133">Transmembrane helix</keyword>
<feature type="transmembrane region" description="Helical" evidence="1">
    <location>
        <begin position="305"/>
        <end position="324"/>
    </location>
</feature>
<dbReference type="EMBL" id="RQEV01000015">
    <property type="protein sequence ID" value="TGK15558.1"/>
    <property type="molecule type" value="Genomic_DNA"/>
</dbReference>
<feature type="transmembrane region" description="Helical" evidence="1">
    <location>
        <begin position="398"/>
        <end position="415"/>
    </location>
</feature>
<evidence type="ECO:0000313" key="3">
    <source>
        <dbReference type="Proteomes" id="UP000297855"/>
    </source>
</evidence>
<sequence>MKEFSQNVRERSVSVVRFLLSLLSFLFLLGTVNARSETAEVFYNSDSLFFSSVYSELENRGFWSGLEDWTWTPAPYLFPDLVLYLFLRMLTSWIGFFPVESAQLTYAVFQWTFLLFGWKLLFSVLSIGSSPPSTEKILSFGFLFAAFLLLSGRELFFFLPAFHGGIWAFLPWAWGIFFWNRNSPSLARSFSVSLSCFLGSVSDPLFVPAYLLPLLLENLYFIYGIRRDKNDSFPAKAARAIVSQIPVGLGLALSWFTLKALEKNKSIFFPFHYFSGDAQARFLQDPVGLLRGITDTALVLAERELPFFVLIFAGLAFASVLRGKKRIAVGNRDPEISVSALLLGSSILAPLSLIVWGSAQGLIKSGEPVDRYFGGISSSCLAVLLLGVLSLRKISSGILALIVLTSFCFCASIGLSRGISFEYRPDWLVCLEEVSAREGWHRGIAGFWRLAQIRNLSRDKLVADPYESDLTVTVWQNTFRWYETGIPYSFALLDGIGEESVREHFGKPKRIWYCGKYRIFGIDQNAGSASRKFLERKRSEIQLWKEFTGRAK</sequence>
<keyword evidence="3" id="KW-1185">Reference proteome</keyword>
<feature type="transmembrane region" description="Helical" evidence="1">
    <location>
        <begin position="336"/>
        <end position="359"/>
    </location>
</feature>
<feature type="transmembrane region" description="Helical" evidence="1">
    <location>
        <begin position="133"/>
        <end position="150"/>
    </location>
</feature>